<evidence type="ECO:0000313" key="4">
    <source>
        <dbReference type="Proteomes" id="UP000694660"/>
    </source>
</evidence>
<dbReference type="InterPro" id="IPR011008">
    <property type="entry name" value="Dimeric_a/b-barrel"/>
</dbReference>
<evidence type="ECO:0000256" key="1">
    <source>
        <dbReference type="ARBA" id="ARBA00007689"/>
    </source>
</evidence>
<comment type="similarity">
    <text evidence="1">Belongs to the YciI family.</text>
</comment>
<feature type="domain" description="YCII-related" evidence="2">
    <location>
        <begin position="2"/>
        <end position="76"/>
    </location>
</feature>
<gene>
    <name evidence="3" type="ORF">I8J34_14655</name>
</gene>
<protein>
    <recommendedName>
        <fullName evidence="2">YCII-related domain-containing protein</fullName>
    </recommendedName>
</protein>
<accession>A0A944DPS5</accession>
<dbReference type="PANTHER" id="PTHR37828">
    <property type="entry name" value="GSR2449 PROTEIN"/>
    <property type="match status" value="1"/>
</dbReference>
<keyword evidence="4" id="KW-1185">Reference proteome</keyword>
<dbReference type="AlphaFoldDB" id="A0A944DPS5"/>
<dbReference type="Pfam" id="PF03795">
    <property type="entry name" value="YCII"/>
    <property type="match status" value="1"/>
</dbReference>
<name>A0A944DPS5_DENI1</name>
<evidence type="ECO:0000259" key="2">
    <source>
        <dbReference type="Pfam" id="PF03795"/>
    </source>
</evidence>
<dbReference type="EMBL" id="JAEKFT010000016">
    <property type="protein sequence ID" value="MBT0962419.1"/>
    <property type="molecule type" value="Genomic_DNA"/>
</dbReference>
<dbReference type="Gene3D" id="3.30.70.1060">
    <property type="entry name" value="Dimeric alpha+beta barrel"/>
    <property type="match status" value="1"/>
</dbReference>
<sequence>MFVVLLRFSDNKARAAELMAAHNAWIQQGIDDGVLLLVGSLKPAAGGALLAHGVSRADLDARVGLDPFVAAGVVRAEILEIAPNRADARLGFLLD</sequence>
<dbReference type="SUPFAM" id="SSF54909">
    <property type="entry name" value="Dimeric alpha+beta barrel"/>
    <property type="match status" value="1"/>
</dbReference>
<dbReference type="Proteomes" id="UP000694660">
    <property type="component" value="Unassembled WGS sequence"/>
</dbReference>
<comment type="caution">
    <text evidence="3">The sequence shown here is derived from an EMBL/GenBank/DDBJ whole genome shotgun (WGS) entry which is preliminary data.</text>
</comment>
<organism evidence="3 4">
    <name type="scientific">Denitromonas iodatirespirans</name>
    <dbReference type="NCBI Taxonomy" id="2795389"/>
    <lineage>
        <taxon>Bacteria</taxon>
        <taxon>Pseudomonadati</taxon>
        <taxon>Pseudomonadota</taxon>
        <taxon>Betaproteobacteria</taxon>
        <taxon>Rhodocyclales</taxon>
        <taxon>Zoogloeaceae</taxon>
        <taxon>Denitromonas</taxon>
    </lineage>
</organism>
<evidence type="ECO:0000313" key="3">
    <source>
        <dbReference type="EMBL" id="MBT0962419.1"/>
    </source>
</evidence>
<reference evidence="4" key="1">
    <citation type="journal article" date="2022" name="ISME J.">
        <title>Genetic and phylogenetic analysis of dissimilatory iodate-reducing bacteria identifies potential niches across the world's oceans.</title>
        <authorList>
            <person name="Reyes-Umana V."/>
            <person name="Henning Z."/>
            <person name="Lee K."/>
            <person name="Barnum T.P."/>
            <person name="Coates J.D."/>
        </authorList>
    </citation>
    <scope>NUCLEOTIDE SEQUENCE [LARGE SCALE GENOMIC DNA]</scope>
    <source>
        <strain evidence="4">IR12</strain>
    </source>
</reference>
<proteinExistence type="inferred from homology"/>
<dbReference type="PANTHER" id="PTHR37828:SF1">
    <property type="entry name" value="YCII-RELATED DOMAIN-CONTAINING PROTEIN"/>
    <property type="match status" value="1"/>
</dbReference>
<dbReference type="InterPro" id="IPR005545">
    <property type="entry name" value="YCII"/>
</dbReference>
<dbReference type="RefSeq" id="WP_214362367.1">
    <property type="nucleotide sequence ID" value="NZ_JAEKFT010000016.1"/>
</dbReference>